<evidence type="ECO:0000256" key="1">
    <source>
        <dbReference type="SAM" id="Coils"/>
    </source>
</evidence>
<accession>U3RJB8</accession>
<dbReference type="KEGG" id="tnu:BD01_2277"/>
<keyword evidence="3" id="KW-0614">Plasmid</keyword>
<geneLocation type="plasmid" evidence="3">
    <name>pTN3</name>
</geneLocation>
<gene>
    <name evidence="4" type="ORF">BD01_2277</name>
    <name evidence="3" type="ORF">TNaP3-23</name>
</gene>
<evidence type="ECO:0000313" key="5">
    <source>
        <dbReference type="Proteomes" id="UP000019434"/>
    </source>
</evidence>
<dbReference type="RefSeq" id="WP_022547013.1">
    <property type="nucleotide sequence ID" value="NC_022527.1"/>
</dbReference>
<feature type="coiled-coil region" evidence="1">
    <location>
        <begin position="27"/>
        <end position="61"/>
    </location>
</feature>
<keyword evidence="2" id="KW-0812">Transmembrane</keyword>
<sequence length="65" mass="7332">MTPEELAVFSAIVTPVVTAFLTSYATAKANERVLRNIMDRVDELENRIFNHEKRIARLEGREAGA</sequence>
<evidence type="ECO:0000313" key="3">
    <source>
        <dbReference type="EMBL" id="AGX15337.1"/>
    </source>
</evidence>
<keyword evidence="1" id="KW-0175">Coiled coil</keyword>
<dbReference type="GeneID" id="24958247"/>
<dbReference type="Proteomes" id="UP000019434">
    <property type="component" value="Chromosome"/>
</dbReference>
<evidence type="ECO:0000313" key="4">
    <source>
        <dbReference type="EMBL" id="AHL23864.1"/>
    </source>
</evidence>
<protein>
    <submittedName>
        <fullName evidence="3">C-terminal coiled-coil domain protein</fullName>
    </submittedName>
</protein>
<keyword evidence="5" id="KW-1185">Reference proteome</keyword>
<dbReference type="EMBL" id="KF527230">
    <property type="protein sequence ID" value="AGX15337.1"/>
    <property type="molecule type" value="Genomic_DNA"/>
</dbReference>
<dbReference type="STRING" id="195522.BD01_2277"/>
<dbReference type="OrthoDB" id="100979at2157"/>
<dbReference type="EMBL" id="CP007264">
    <property type="protein sequence ID" value="AHL23864.1"/>
    <property type="molecule type" value="Genomic_DNA"/>
</dbReference>
<reference evidence="4 5" key="2">
    <citation type="submission" date="2014-02" db="EMBL/GenBank/DDBJ databases">
        <title>Genome Sequence of an Hyperthermophilic Archaeon, Thermococcus nautili 30-1, producing viral vesicles.</title>
        <authorList>
            <person name="Oberto J."/>
            <person name="Gaudin M."/>
            <person name="Cossu M."/>
            <person name="Gorlas A."/>
            <person name="Slesarev A."/>
            <person name="Marguet E."/>
            <person name="Forterre P."/>
        </authorList>
    </citation>
    <scope>NUCLEOTIDE SEQUENCE [LARGE SCALE GENOMIC DNA]</scope>
    <source>
        <strain evidence="4 5">30-1</strain>
    </source>
</reference>
<reference evidence="3" key="1">
    <citation type="journal article" date="2014" name="Environ. Microbiol.">
        <title>Extracellular membrane vesicles harbouring viral genomes.</title>
        <authorList>
            <person name="Gaudin M."/>
            <person name="Krupovic M."/>
            <person name="Marguet E."/>
            <person name="Gauliard E."/>
            <person name="Cvirkaite-Krupovic V."/>
            <person name="Le Cam E."/>
            <person name="Oberto J."/>
            <person name="Forterre P."/>
        </authorList>
    </citation>
    <scope>NUCLEOTIDE SEQUENCE</scope>
    <source>
        <strain evidence="3">30-1</strain>
        <plasmid evidence="3">pTN3</plasmid>
    </source>
</reference>
<dbReference type="AlphaFoldDB" id="U3RJB8"/>
<organism evidence="3">
    <name type="scientific">Thermococcus nautili</name>
    <dbReference type="NCBI Taxonomy" id="195522"/>
    <lineage>
        <taxon>Archaea</taxon>
        <taxon>Methanobacteriati</taxon>
        <taxon>Methanobacteriota</taxon>
        <taxon>Thermococci</taxon>
        <taxon>Thermococcales</taxon>
        <taxon>Thermococcaceae</taxon>
        <taxon>Thermococcus</taxon>
    </lineage>
</organism>
<keyword evidence="2" id="KW-1133">Transmembrane helix</keyword>
<proteinExistence type="predicted"/>
<evidence type="ECO:0000256" key="2">
    <source>
        <dbReference type="SAM" id="Phobius"/>
    </source>
</evidence>
<dbReference type="HOGENOM" id="CLU_205639_0_0_2"/>
<name>U3RJB8_9EURY</name>
<keyword evidence="2" id="KW-0472">Membrane</keyword>
<feature type="transmembrane region" description="Helical" evidence="2">
    <location>
        <begin position="6"/>
        <end position="27"/>
    </location>
</feature>